<reference evidence="2" key="1">
    <citation type="submission" date="2022-10" db="EMBL/GenBank/DDBJ databases">
        <title>Tapping the CABI collections for fungal endophytes: first genome assemblies for Collariella, Neodidymelliopsis, Ascochyta clinopodiicola, Didymella pomorum, Didymosphaeria variabile, Neocosmospora piperis and Neocucurbitaria cava.</title>
        <authorList>
            <person name="Hill R."/>
        </authorList>
    </citation>
    <scope>NUCLEOTIDE SEQUENCE</scope>
    <source>
        <strain evidence="2">IMI 355091</strain>
    </source>
</reference>
<sequence length="324" mass="36379">MRALLVTSALLAQVVVSKVLPFEPPLNFTSPDSFEISAAARRSLVARQNTLPPEDDPKWEEDPYDKMWKDALCRGERLLNAMTLKELDAAWILGWPYLQSPLDGNLQAELKTWGWLDTDDHRKNADYFCNFDDEMSNMCTSLGIDGRSAEMGGPNHCFYIEHKNGPTVKRNQDGSLRGEAGQKYDAEGKEYRACNVLTTSWVTGAHSLFGINRQDGIVYFIHRRSPDKGAEILWELPEDTKADPVALPKLRSSSDLAFGLWNRITAPNDQKIEIFMSVNIVNEDAEEIIKRALEMVEADKVQSWPGTDFDTTSDGGKALLGCYL</sequence>
<organism evidence="2 3">
    <name type="scientific">Didymella pomorum</name>
    <dbReference type="NCBI Taxonomy" id="749634"/>
    <lineage>
        <taxon>Eukaryota</taxon>
        <taxon>Fungi</taxon>
        <taxon>Dikarya</taxon>
        <taxon>Ascomycota</taxon>
        <taxon>Pezizomycotina</taxon>
        <taxon>Dothideomycetes</taxon>
        <taxon>Pleosporomycetidae</taxon>
        <taxon>Pleosporales</taxon>
        <taxon>Pleosporineae</taxon>
        <taxon>Didymellaceae</taxon>
        <taxon>Didymella</taxon>
    </lineage>
</organism>
<feature type="signal peptide" evidence="1">
    <location>
        <begin position="1"/>
        <end position="17"/>
    </location>
</feature>
<protein>
    <submittedName>
        <fullName evidence="2">Uncharacterized protein</fullName>
    </submittedName>
</protein>
<accession>A0A9W9D930</accession>
<dbReference type="OrthoDB" id="5337308at2759"/>
<evidence type="ECO:0000313" key="2">
    <source>
        <dbReference type="EMBL" id="KAJ4409012.1"/>
    </source>
</evidence>
<proteinExistence type="predicted"/>
<dbReference type="AlphaFoldDB" id="A0A9W9D930"/>
<comment type="caution">
    <text evidence="2">The sequence shown here is derived from an EMBL/GenBank/DDBJ whole genome shotgun (WGS) entry which is preliminary data.</text>
</comment>
<gene>
    <name evidence="2" type="ORF">N0V91_002826</name>
</gene>
<name>A0A9W9D930_9PLEO</name>
<keyword evidence="3" id="KW-1185">Reference proteome</keyword>
<evidence type="ECO:0000313" key="3">
    <source>
        <dbReference type="Proteomes" id="UP001140510"/>
    </source>
</evidence>
<keyword evidence="1" id="KW-0732">Signal</keyword>
<feature type="chain" id="PRO_5040874963" evidence="1">
    <location>
        <begin position="18"/>
        <end position="324"/>
    </location>
</feature>
<dbReference type="Proteomes" id="UP001140510">
    <property type="component" value="Unassembled WGS sequence"/>
</dbReference>
<dbReference type="EMBL" id="JAPEVA010000013">
    <property type="protein sequence ID" value="KAJ4409012.1"/>
    <property type="molecule type" value="Genomic_DNA"/>
</dbReference>
<evidence type="ECO:0000256" key="1">
    <source>
        <dbReference type="SAM" id="SignalP"/>
    </source>
</evidence>